<dbReference type="PANTHER" id="PTHR43662:SF3">
    <property type="entry name" value="DOMAIN PROTEIN, PUTATIVE (AFU_ORTHOLOGUE AFUA_6G11970)-RELATED"/>
    <property type="match status" value="1"/>
</dbReference>
<dbReference type="RefSeq" id="WP_203885942.1">
    <property type="nucleotide sequence ID" value="NZ_BAABHH010000021.1"/>
</dbReference>
<keyword evidence="3" id="KW-1185">Reference proteome</keyword>
<dbReference type="EMBL" id="BONV01000031">
    <property type="protein sequence ID" value="GIG82625.1"/>
    <property type="molecule type" value="Genomic_DNA"/>
</dbReference>
<dbReference type="Pfam" id="PF09362">
    <property type="entry name" value="DUF1996"/>
    <property type="match status" value="1"/>
</dbReference>
<evidence type="ECO:0000313" key="3">
    <source>
        <dbReference type="Proteomes" id="UP000630097"/>
    </source>
</evidence>
<reference evidence="2 3" key="1">
    <citation type="submission" date="2021-01" db="EMBL/GenBank/DDBJ databases">
        <title>Whole genome shotgun sequence of Planotetraspora kaengkrachanensis NBRC 104272.</title>
        <authorList>
            <person name="Komaki H."/>
            <person name="Tamura T."/>
        </authorList>
    </citation>
    <scope>NUCLEOTIDE SEQUENCE [LARGE SCALE GENOMIC DNA]</scope>
    <source>
        <strain evidence="2 3">NBRC 104272</strain>
    </source>
</reference>
<proteinExistence type="predicted"/>
<evidence type="ECO:0000313" key="2">
    <source>
        <dbReference type="EMBL" id="GIG82625.1"/>
    </source>
</evidence>
<dbReference type="Proteomes" id="UP000630097">
    <property type="component" value="Unassembled WGS sequence"/>
</dbReference>
<evidence type="ECO:0000259" key="1">
    <source>
        <dbReference type="PROSITE" id="PS50022"/>
    </source>
</evidence>
<dbReference type="PROSITE" id="PS50022">
    <property type="entry name" value="FA58C_3"/>
    <property type="match status" value="1"/>
</dbReference>
<gene>
    <name evidence="2" type="ORF">Pka01_57520</name>
</gene>
<dbReference type="Pfam" id="PF00754">
    <property type="entry name" value="F5_F8_type_C"/>
    <property type="match status" value="1"/>
</dbReference>
<dbReference type="InterPro" id="IPR008979">
    <property type="entry name" value="Galactose-bd-like_sf"/>
</dbReference>
<protein>
    <recommendedName>
        <fullName evidence="1">F5/8 type C domain-containing protein</fullName>
    </recommendedName>
</protein>
<organism evidence="2 3">
    <name type="scientific">Planotetraspora kaengkrachanensis</name>
    <dbReference type="NCBI Taxonomy" id="575193"/>
    <lineage>
        <taxon>Bacteria</taxon>
        <taxon>Bacillati</taxon>
        <taxon>Actinomycetota</taxon>
        <taxon>Actinomycetes</taxon>
        <taxon>Streptosporangiales</taxon>
        <taxon>Streptosporangiaceae</taxon>
        <taxon>Planotetraspora</taxon>
    </lineage>
</organism>
<name>A0A8J3PX53_9ACTN</name>
<accession>A0A8J3PX53</accession>
<sequence>MSPPSPVPRHVPRHVPRLRLTAVAAALFALLGASAVFLPRAEAAAPPLSQGHPVTASSVENAGAPASSAVDGNLGTRWSSAFADPQWLQVDLGATATVNQVVLNWETAYATAFQIQTSANGTSWTTVYSTTTATGGDQTLNVAGSGRYVRLYTTKRATQYGVSLWEFQVFGSGGTTPPPTGGGGNIVRVAEFLADCPFSHRLPDDPIIYPGLPGASHMHSFFGSTTTNASSTLTSLQNANSNCNPAVDKSAYWVPTLYKDDVPVEPVITTFYYLGEGVRDDIIAQTRPMPLGLRIVAGNAKATAPDATTISRWSCLHAGQVNPGKDFVNCPAGTMLESYLDFPQCWNGRDLDSADHKSHMAYPVNGQCPATHPVPVPKLRQVLRYPVNGDPSHFRLASGAGFTMHGDFFNAWPEAEMARRVDDCIRPIIKCGADGHP</sequence>
<dbReference type="Gene3D" id="2.60.120.260">
    <property type="entry name" value="Galactose-binding domain-like"/>
    <property type="match status" value="1"/>
</dbReference>
<comment type="caution">
    <text evidence="2">The sequence shown here is derived from an EMBL/GenBank/DDBJ whole genome shotgun (WGS) entry which is preliminary data.</text>
</comment>
<dbReference type="SUPFAM" id="SSF49785">
    <property type="entry name" value="Galactose-binding domain-like"/>
    <property type="match status" value="1"/>
</dbReference>
<dbReference type="PANTHER" id="PTHR43662">
    <property type="match status" value="1"/>
</dbReference>
<dbReference type="InterPro" id="IPR000421">
    <property type="entry name" value="FA58C"/>
</dbReference>
<dbReference type="InterPro" id="IPR018535">
    <property type="entry name" value="DUF1996"/>
</dbReference>
<dbReference type="AlphaFoldDB" id="A0A8J3PX53"/>
<feature type="domain" description="F5/8 type C" evidence="1">
    <location>
        <begin position="33"/>
        <end position="172"/>
    </location>
</feature>